<dbReference type="PANTHER" id="PTHR30572">
    <property type="entry name" value="MEMBRANE COMPONENT OF TRANSPORTER-RELATED"/>
    <property type="match status" value="1"/>
</dbReference>
<organism evidence="9 10">
    <name type="scientific">Streptococcus caledonicus</name>
    <dbReference type="NCBI Taxonomy" id="2614158"/>
    <lineage>
        <taxon>Bacteria</taxon>
        <taxon>Bacillati</taxon>
        <taxon>Bacillota</taxon>
        <taxon>Bacilli</taxon>
        <taxon>Lactobacillales</taxon>
        <taxon>Streptococcaceae</taxon>
        <taxon>Streptococcus</taxon>
    </lineage>
</organism>
<dbReference type="InterPro" id="IPR050250">
    <property type="entry name" value="Macrolide_Exporter_MacB"/>
</dbReference>
<keyword evidence="4 6" id="KW-1133">Transmembrane helix</keyword>
<keyword evidence="10" id="KW-1185">Reference proteome</keyword>
<sequence>MNYLKRAWLSVTRRKGKSLLLFIIIFILGNVIAGAVSIQQATQNVERKIKSQMGATATIQTDYENMKDSDWEKVEPLTKDIVIKVSELPYVKYFDYSVGGSLGATDSLQQYIPEFLANQEMGSGGFPDPKTYAFTLRGTQTPQLIPLEERIISLTSGRQFTKEEVSSGKPVALISEQLAELNNLKIGDTATFKHYVINYETNETAKETDYPLEIVGIFRINQLQANKGKSDSSGFVQDDHQKAYEEQTAANTIYLPNQIAEAVVSESMAMFAEQSGEEAPVSAENIGQPVYVLKNPDDLEKFKQEAKAYLPQFYIVRANSDNYDSIAGPVKSMSKLAGYVLVVAIGATVLITTLVVLLFLRDRKHELGIYLSLGESRGKVVLQTLVEVFMIAFVAITLAVFTGNVIAQGLSDSLLQHQINQMDQFGGVMYGSLSELNTHTTLDDVVSQYKVTLSAGYVFLMYGLGLGTVLLATIVPMAYVTRLNPKRIMM</sequence>
<evidence type="ECO:0000256" key="2">
    <source>
        <dbReference type="ARBA" id="ARBA00022475"/>
    </source>
</evidence>
<evidence type="ECO:0000313" key="10">
    <source>
        <dbReference type="Proteomes" id="UP001596110"/>
    </source>
</evidence>
<keyword evidence="2" id="KW-1003">Cell membrane</keyword>
<evidence type="ECO:0000256" key="5">
    <source>
        <dbReference type="ARBA" id="ARBA00023136"/>
    </source>
</evidence>
<name>A0ABW0UAM6_9STRE</name>
<evidence type="ECO:0000259" key="8">
    <source>
        <dbReference type="Pfam" id="PF12704"/>
    </source>
</evidence>
<evidence type="ECO:0000259" key="7">
    <source>
        <dbReference type="Pfam" id="PF02687"/>
    </source>
</evidence>
<gene>
    <name evidence="9" type="ORF">ACFPQ3_00080</name>
</gene>
<feature type="transmembrane region" description="Helical" evidence="6">
    <location>
        <begin position="380"/>
        <end position="401"/>
    </location>
</feature>
<reference evidence="10" key="1">
    <citation type="journal article" date="2019" name="Int. J. Syst. Evol. Microbiol.">
        <title>The Global Catalogue of Microorganisms (GCM) 10K type strain sequencing project: providing services to taxonomists for standard genome sequencing and annotation.</title>
        <authorList>
            <consortium name="The Broad Institute Genomics Platform"/>
            <consortium name="The Broad Institute Genome Sequencing Center for Infectious Disease"/>
            <person name="Wu L."/>
            <person name="Ma J."/>
        </authorList>
    </citation>
    <scope>NUCLEOTIDE SEQUENCE [LARGE SCALE GENOMIC DNA]</scope>
    <source>
        <strain evidence="10">DT43</strain>
    </source>
</reference>
<comment type="subcellular location">
    <subcellularLocation>
        <location evidence="1">Cell membrane</location>
        <topology evidence="1">Multi-pass membrane protein</topology>
    </subcellularLocation>
</comment>
<dbReference type="Pfam" id="PF02687">
    <property type="entry name" value="FtsX"/>
    <property type="match status" value="1"/>
</dbReference>
<dbReference type="Pfam" id="PF12704">
    <property type="entry name" value="MacB_PCD"/>
    <property type="match status" value="1"/>
</dbReference>
<evidence type="ECO:0000256" key="1">
    <source>
        <dbReference type="ARBA" id="ARBA00004651"/>
    </source>
</evidence>
<evidence type="ECO:0000256" key="4">
    <source>
        <dbReference type="ARBA" id="ARBA00022989"/>
    </source>
</evidence>
<keyword evidence="5 6" id="KW-0472">Membrane</keyword>
<dbReference type="PANTHER" id="PTHR30572:SF9">
    <property type="entry name" value="ABC TRANSPORTER PERMEASE PROTEIN"/>
    <property type="match status" value="1"/>
</dbReference>
<dbReference type="RefSeq" id="WP_156805809.1">
    <property type="nucleotide sequence ID" value="NZ_JBHSOJ010000001.1"/>
</dbReference>
<dbReference type="EMBL" id="JBHSOJ010000001">
    <property type="protein sequence ID" value="MFC5630038.1"/>
    <property type="molecule type" value="Genomic_DNA"/>
</dbReference>
<dbReference type="InterPro" id="IPR003838">
    <property type="entry name" value="ABC3_permease_C"/>
</dbReference>
<evidence type="ECO:0000313" key="9">
    <source>
        <dbReference type="EMBL" id="MFC5630038.1"/>
    </source>
</evidence>
<dbReference type="InterPro" id="IPR025857">
    <property type="entry name" value="MacB_PCD"/>
</dbReference>
<feature type="domain" description="MacB-like periplasmic core" evidence="8">
    <location>
        <begin position="22"/>
        <end position="307"/>
    </location>
</feature>
<evidence type="ECO:0000256" key="6">
    <source>
        <dbReference type="SAM" id="Phobius"/>
    </source>
</evidence>
<dbReference type="Proteomes" id="UP001596110">
    <property type="component" value="Unassembled WGS sequence"/>
</dbReference>
<protein>
    <submittedName>
        <fullName evidence="9">ABC transporter permease</fullName>
    </submittedName>
</protein>
<proteinExistence type="predicted"/>
<keyword evidence="3 6" id="KW-0812">Transmembrane</keyword>
<evidence type="ECO:0000256" key="3">
    <source>
        <dbReference type="ARBA" id="ARBA00022692"/>
    </source>
</evidence>
<accession>A0ABW0UAM6</accession>
<comment type="caution">
    <text evidence="9">The sequence shown here is derived from an EMBL/GenBank/DDBJ whole genome shotgun (WGS) entry which is preliminary data.</text>
</comment>
<feature type="domain" description="ABC3 transporter permease C-terminal" evidence="7">
    <location>
        <begin position="340"/>
        <end position="485"/>
    </location>
</feature>
<feature type="transmembrane region" description="Helical" evidence="6">
    <location>
        <begin position="459"/>
        <end position="480"/>
    </location>
</feature>
<feature type="transmembrane region" description="Helical" evidence="6">
    <location>
        <begin position="336"/>
        <end position="360"/>
    </location>
</feature>